<dbReference type="EMBL" id="JAINDJ010000003">
    <property type="protein sequence ID" value="KAG9453903.1"/>
    <property type="molecule type" value="Genomic_DNA"/>
</dbReference>
<comment type="caution">
    <text evidence="2">The sequence shown here is derived from an EMBL/GenBank/DDBJ whole genome shotgun (WGS) entry which is preliminary data.</text>
</comment>
<dbReference type="AlphaFoldDB" id="A0AAV7F2W6"/>
<name>A0AAV7F2W6_ARIFI</name>
<gene>
    <name evidence="2" type="ORF">H6P81_006807</name>
</gene>
<organism evidence="2 3">
    <name type="scientific">Aristolochia fimbriata</name>
    <name type="common">White veined hardy Dutchman's pipe vine</name>
    <dbReference type="NCBI Taxonomy" id="158543"/>
    <lineage>
        <taxon>Eukaryota</taxon>
        <taxon>Viridiplantae</taxon>
        <taxon>Streptophyta</taxon>
        <taxon>Embryophyta</taxon>
        <taxon>Tracheophyta</taxon>
        <taxon>Spermatophyta</taxon>
        <taxon>Magnoliopsida</taxon>
        <taxon>Magnoliidae</taxon>
        <taxon>Piperales</taxon>
        <taxon>Aristolochiaceae</taxon>
        <taxon>Aristolochia</taxon>
    </lineage>
</organism>
<protein>
    <submittedName>
        <fullName evidence="2">Uncharacterized protein</fullName>
    </submittedName>
</protein>
<proteinExistence type="predicted"/>
<evidence type="ECO:0000313" key="3">
    <source>
        <dbReference type="Proteomes" id="UP000825729"/>
    </source>
</evidence>
<sequence>MDILIREREKSTPAAGNRGGGGGGGIFHAGGESPFVIAVHELVDRNICNILCNLGAGSGGDATTKRVAVNPNSNILQGGFGELRKKRRRVRNRYITNTGRRPEFITLARCREYEAMGLAGLRKNSQLVFLTFLSSFSASPLLQ</sequence>
<dbReference type="Proteomes" id="UP000825729">
    <property type="component" value="Unassembled WGS sequence"/>
</dbReference>
<feature type="compositionally biased region" description="Basic and acidic residues" evidence="1">
    <location>
        <begin position="1"/>
        <end position="11"/>
    </location>
</feature>
<accession>A0AAV7F2W6</accession>
<evidence type="ECO:0000313" key="2">
    <source>
        <dbReference type="EMBL" id="KAG9453903.1"/>
    </source>
</evidence>
<reference evidence="2 3" key="1">
    <citation type="submission" date="2021-07" db="EMBL/GenBank/DDBJ databases">
        <title>The Aristolochia fimbriata genome: insights into angiosperm evolution, floral development and chemical biosynthesis.</title>
        <authorList>
            <person name="Jiao Y."/>
        </authorList>
    </citation>
    <scope>NUCLEOTIDE SEQUENCE [LARGE SCALE GENOMIC DNA]</scope>
    <source>
        <strain evidence="2">IBCAS-2021</strain>
        <tissue evidence="2">Leaf</tissue>
    </source>
</reference>
<keyword evidence="3" id="KW-1185">Reference proteome</keyword>
<feature type="region of interest" description="Disordered" evidence="1">
    <location>
        <begin position="1"/>
        <end position="22"/>
    </location>
</feature>
<evidence type="ECO:0000256" key="1">
    <source>
        <dbReference type="SAM" id="MobiDB-lite"/>
    </source>
</evidence>